<dbReference type="SUPFAM" id="SSF52540">
    <property type="entry name" value="P-loop containing nucleoside triphosphate hydrolases"/>
    <property type="match status" value="1"/>
</dbReference>
<evidence type="ECO:0000313" key="3">
    <source>
        <dbReference type="Proteomes" id="UP000002774"/>
    </source>
</evidence>
<gene>
    <name evidence="2" type="ORF">Mucpa_2364</name>
</gene>
<organism evidence="2 3">
    <name type="scientific">Mucilaginibacter paludis DSM 18603</name>
    <dbReference type="NCBI Taxonomy" id="714943"/>
    <lineage>
        <taxon>Bacteria</taxon>
        <taxon>Pseudomonadati</taxon>
        <taxon>Bacteroidota</taxon>
        <taxon>Sphingobacteriia</taxon>
        <taxon>Sphingobacteriales</taxon>
        <taxon>Sphingobacteriaceae</taxon>
        <taxon>Mucilaginibacter</taxon>
    </lineage>
</organism>
<dbReference type="OrthoDB" id="799858at2"/>
<protein>
    <recommendedName>
        <fullName evidence="1">Novel STAND NTPase 3 domain-containing protein</fullName>
    </recommendedName>
</protein>
<proteinExistence type="predicted"/>
<accession>H1YI59</accession>
<dbReference type="InterPro" id="IPR027417">
    <property type="entry name" value="P-loop_NTPase"/>
</dbReference>
<dbReference type="InterPro" id="IPR049050">
    <property type="entry name" value="nSTAND3"/>
</dbReference>
<dbReference type="HOGENOM" id="CLU_368746_0_0_10"/>
<feature type="domain" description="Novel STAND NTPase 3" evidence="1">
    <location>
        <begin position="198"/>
        <end position="329"/>
    </location>
</feature>
<sequence>MDKINWANYNYDEFELFCNALCTFEFGKQYRPYSAPGPDGGIDGSFTGTYQGETGDWRFQFKFYQAARSEAVSNLKFNLKKEAEKLGNEAFLVLATNVELLPQEVKALKQVFDEQVLKDGKQTKLYVWDGAKLFTLFVQYPILSLWLNDGFKTAQLRGYKEVYQQSLDAQHFEPWSMSNFFIGRQADLTALADFLDSDKTLAIIVGDAGIGKTRLVLEFFKQKVDNLEDWTALVLINRVIDFDKIYRALAPGRKYVVLIDDAHTYDPKVIADMKAIADSLKNVKLILTSRKLEANNALILLREYEKQNALTLKLNELSRQETEEAFLRYIGNTDYWHYINQLVTISFGKPILIVAMLNAMNNHIQINQIKAQDFLRDYVTSYFEAFIVKVNTELGIEKFRSRSLLEVVALLEPFNFTDTEISDKLGGLLGIDPGAVRNALKILMEHDYVNGRYEQSIKPDYYSDILLSNIDQNQVVKYLTEFAPMAGNVIINLSSVDEVINNNDILNEILNIYIQLIESTDQINLVRRVLDTIQTITFIKPDIAKATIDLYLKCLATDGHPVKAEFDHDKQYNYFSGESALSKVITMLGYLQESPANGDFVYRRAFSLYVITGEQKVANLFAFDKKDIIGNFDMGRQTFFVKEFARKFKGYHEKELAFGLLCLKAMSALDFTITEWSAVNRESLTITTYFLPETPAVKNFRKLLIELLVQVYVAPETVTMHTETLNSLIDLPMGIFATERNTKPYRILGFEQFQI</sequence>
<dbReference type="Proteomes" id="UP000002774">
    <property type="component" value="Chromosome"/>
</dbReference>
<dbReference type="EMBL" id="CM001403">
    <property type="protein sequence ID" value="EHQ26494.1"/>
    <property type="molecule type" value="Genomic_DNA"/>
</dbReference>
<dbReference type="RefSeq" id="WP_008506581.1">
    <property type="nucleotide sequence ID" value="NZ_CM001403.1"/>
</dbReference>
<dbReference type="Pfam" id="PF20720">
    <property type="entry name" value="nSTAND3"/>
    <property type="match status" value="1"/>
</dbReference>
<evidence type="ECO:0000259" key="1">
    <source>
        <dbReference type="Pfam" id="PF20720"/>
    </source>
</evidence>
<keyword evidence="3" id="KW-1185">Reference proteome</keyword>
<dbReference type="AlphaFoldDB" id="H1YI59"/>
<reference evidence="2" key="1">
    <citation type="submission" date="2011-09" db="EMBL/GenBank/DDBJ databases">
        <title>The permanent draft genome of Mucilaginibacter paludis DSM 18603.</title>
        <authorList>
            <consortium name="US DOE Joint Genome Institute (JGI-PGF)"/>
            <person name="Lucas S."/>
            <person name="Han J."/>
            <person name="Lapidus A."/>
            <person name="Bruce D."/>
            <person name="Goodwin L."/>
            <person name="Pitluck S."/>
            <person name="Peters L."/>
            <person name="Kyrpides N."/>
            <person name="Mavromatis K."/>
            <person name="Ivanova N."/>
            <person name="Mikhailova N."/>
            <person name="Held B."/>
            <person name="Detter J.C."/>
            <person name="Tapia R."/>
            <person name="Han C."/>
            <person name="Land M."/>
            <person name="Hauser L."/>
            <person name="Markowitz V."/>
            <person name="Cheng J.-F."/>
            <person name="Hugenholtz P."/>
            <person name="Woyke T."/>
            <person name="Wu D."/>
            <person name="Tindall B."/>
            <person name="Brambilla E."/>
            <person name="Klenk H.-P."/>
            <person name="Eisen J.A."/>
        </authorList>
    </citation>
    <scope>NUCLEOTIDE SEQUENCE [LARGE SCALE GENOMIC DNA]</scope>
    <source>
        <strain evidence="2">DSM 18603</strain>
    </source>
</reference>
<dbReference type="STRING" id="714943.Mucpa_2364"/>
<dbReference type="Gene3D" id="3.40.50.300">
    <property type="entry name" value="P-loop containing nucleotide triphosphate hydrolases"/>
    <property type="match status" value="1"/>
</dbReference>
<evidence type="ECO:0000313" key="2">
    <source>
        <dbReference type="EMBL" id="EHQ26494.1"/>
    </source>
</evidence>
<name>H1YI59_9SPHI</name>